<dbReference type="HOGENOM" id="CLU_083159_2_1_3"/>
<proteinExistence type="inferred from homology"/>
<dbReference type="AlphaFoldDB" id="B0C6T4"/>
<dbReference type="SUPFAM" id="SSF57802">
    <property type="entry name" value="Rubredoxin-like"/>
    <property type="match status" value="1"/>
</dbReference>
<dbReference type="GO" id="GO:0009055">
    <property type="term" value="F:electron transfer activity"/>
    <property type="evidence" value="ECO:0007669"/>
    <property type="project" value="TreeGrafter"/>
</dbReference>
<dbReference type="GO" id="GO:0005506">
    <property type="term" value="F:iron ion binding"/>
    <property type="evidence" value="ECO:0007669"/>
    <property type="project" value="UniProtKB-UniRule"/>
</dbReference>
<dbReference type="Pfam" id="PF00301">
    <property type="entry name" value="Rubredoxin"/>
    <property type="match status" value="1"/>
</dbReference>
<dbReference type="PROSITE" id="PS50903">
    <property type="entry name" value="RUBREDOXIN_LIKE"/>
    <property type="match status" value="1"/>
</dbReference>
<evidence type="ECO:0000259" key="7">
    <source>
        <dbReference type="PROSITE" id="PS50903"/>
    </source>
</evidence>
<dbReference type="Proteomes" id="UP000000268">
    <property type="component" value="Chromosome"/>
</dbReference>
<reference evidence="8 9" key="1">
    <citation type="journal article" date="2008" name="Proc. Natl. Acad. Sci. U.S.A.">
        <title>Niche adaptation and genome expansion in the chlorophyll d-producing cyanobacterium Acaryochloris marina.</title>
        <authorList>
            <person name="Swingley W.D."/>
            <person name="Chen M."/>
            <person name="Cheung P.C."/>
            <person name="Conrad A.L."/>
            <person name="Dejesa L.C."/>
            <person name="Hao J."/>
            <person name="Honchak B.M."/>
            <person name="Karbach L.E."/>
            <person name="Kurdoglu A."/>
            <person name="Lahiri S."/>
            <person name="Mastrian S.D."/>
            <person name="Miyashita H."/>
            <person name="Page L."/>
            <person name="Ramakrishna P."/>
            <person name="Satoh S."/>
            <person name="Sattley W.M."/>
            <person name="Shimada Y."/>
            <person name="Taylor H.L."/>
            <person name="Tomo T."/>
            <person name="Tsuchiya T."/>
            <person name="Wang Z.T."/>
            <person name="Raymond J."/>
            <person name="Mimuro M."/>
            <person name="Blankenship R.E."/>
            <person name="Touchman J.W."/>
        </authorList>
    </citation>
    <scope>NUCLEOTIDE SEQUENCE [LARGE SCALE GENOMIC DNA]</scope>
    <source>
        <strain evidence="9">MBIC 11017</strain>
    </source>
</reference>
<dbReference type="Gene3D" id="2.20.28.10">
    <property type="match status" value="1"/>
</dbReference>
<dbReference type="GO" id="GO:0043448">
    <property type="term" value="P:alkane catabolic process"/>
    <property type="evidence" value="ECO:0007669"/>
    <property type="project" value="TreeGrafter"/>
</dbReference>
<gene>
    <name evidence="8" type="primary">rubR</name>
    <name evidence="8" type="ordered locus">AM1_2632</name>
</gene>
<dbReference type="RefSeq" id="WP_012163090.1">
    <property type="nucleotide sequence ID" value="NC_009925.1"/>
</dbReference>
<keyword evidence="6" id="KW-1133">Transmembrane helix</keyword>
<keyword evidence="2 5" id="KW-0479">Metal-binding</keyword>
<evidence type="ECO:0000256" key="2">
    <source>
        <dbReference type="ARBA" id="ARBA00022723"/>
    </source>
</evidence>
<evidence type="ECO:0000256" key="4">
    <source>
        <dbReference type="ARBA" id="ARBA00023004"/>
    </source>
</evidence>
<dbReference type="InterPro" id="IPR024934">
    <property type="entry name" value="Rubredoxin-like_dom"/>
</dbReference>
<comment type="cofactor">
    <cofactor evidence="5">
        <name>Fe(3+)</name>
        <dbReference type="ChEBI" id="CHEBI:29034"/>
    </cofactor>
</comment>
<evidence type="ECO:0000313" key="8">
    <source>
        <dbReference type="EMBL" id="ABW27639.1"/>
    </source>
</evidence>
<dbReference type="PANTHER" id="PTHR47627:SF1">
    <property type="entry name" value="RUBREDOXIN-1-RELATED"/>
    <property type="match status" value="1"/>
</dbReference>
<sequence>MSTETDSNEEVVPVDRFECRSCGYIYEPDEGDKRRKIPPGTLFDQLPDDWKCPVCRTPMEQFVNIGPVGAPSGFPENLGYGFGVNAMTPGKKNLLIFGTLLLIFLFLLSFYSSG</sequence>
<dbReference type="eggNOG" id="COG1773">
    <property type="taxonomic scope" value="Bacteria"/>
</dbReference>
<dbReference type="KEGG" id="amr:AM1_2632"/>
<evidence type="ECO:0000313" key="9">
    <source>
        <dbReference type="Proteomes" id="UP000000268"/>
    </source>
</evidence>
<dbReference type="PANTHER" id="PTHR47627">
    <property type="entry name" value="RUBREDOXIN"/>
    <property type="match status" value="1"/>
</dbReference>
<dbReference type="EMBL" id="CP000828">
    <property type="protein sequence ID" value="ABW27639.1"/>
    <property type="molecule type" value="Genomic_DNA"/>
</dbReference>
<name>B0C6T4_ACAM1</name>
<evidence type="ECO:0000256" key="5">
    <source>
        <dbReference type="RuleBase" id="RU003820"/>
    </source>
</evidence>
<feature type="transmembrane region" description="Helical" evidence="6">
    <location>
        <begin position="94"/>
        <end position="112"/>
    </location>
</feature>
<organism evidence="8 9">
    <name type="scientific">Acaryochloris marina (strain MBIC 11017)</name>
    <dbReference type="NCBI Taxonomy" id="329726"/>
    <lineage>
        <taxon>Bacteria</taxon>
        <taxon>Bacillati</taxon>
        <taxon>Cyanobacteriota</taxon>
        <taxon>Cyanophyceae</taxon>
        <taxon>Acaryochloridales</taxon>
        <taxon>Acaryochloridaceae</taxon>
        <taxon>Acaryochloris</taxon>
    </lineage>
</organism>
<dbReference type="CDD" id="cd00730">
    <property type="entry name" value="rubredoxin"/>
    <property type="match status" value="1"/>
</dbReference>
<keyword evidence="6" id="KW-0472">Membrane</keyword>
<keyword evidence="1" id="KW-0813">Transport</keyword>
<keyword evidence="4 5" id="KW-0408">Iron</keyword>
<evidence type="ECO:0000256" key="6">
    <source>
        <dbReference type="SAM" id="Phobius"/>
    </source>
</evidence>
<feature type="domain" description="Rubredoxin-like" evidence="7">
    <location>
        <begin position="14"/>
        <end position="65"/>
    </location>
</feature>
<dbReference type="InterPro" id="IPR050526">
    <property type="entry name" value="Rubredoxin_ET"/>
</dbReference>
<evidence type="ECO:0000256" key="1">
    <source>
        <dbReference type="ARBA" id="ARBA00022448"/>
    </source>
</evidence>
<dbReference type="STRING" id="329726.AM1_2632"/>
<keyword evidence="3 5" id="KW-0249">Electron transport</keyword>
<dbReference type="PRINTS" id="PR00163">
    <property type="entry name" value="RUBREDOXIN"/>
</dbReference>
<protein>
    <recommendedName>
        <fullName evidence="5">Rubredoxin</fullName>
    </recommendedName>
</protein>
<comment type="similarity">
    <text evidence="5">Belongs to the rubredoxin family.</text>
</comment>
<accession>B0C6T4</accession>
<dbReference type="InterPro" id="IPR024935">
    <property type="entry name" value="Rubredoxin_dom"/>
</dbReference>
<keyword evidence="6" id="KW-0812">Transmembrane</keyword>
<keyword evidence="9" id="KW-1185">Reference proteome</keyword>
<dbReference type="OrthoDB" id="9802447at2"/>
<evidence type="ECO:0000256" key="3">
    <source>
        <dbReference type="ARBA" id="ARBA00022982"/>
    </source>
</evidence>